<comment type="subcellular location">
    <subcellularLocation>
        <location evidence="1">Cytoplasm</location>
        <location evidence="1">Cytoskeleton</location>
        <location evidence="1">Spindle</location>
    </subcellularLocation>
</comment>
<name>A0A8I6S859_CIMLE</name>
<feature type="domain" description="Hyaluronan-mediated motility receptor C-terminal" evidence="6">
    <location>
        <begin position="1121"/>
        <end position="1254"/>
    </location>
</feature>
<dbReference type="PANTHER" id="PTHR18956">
    <property type="entry name" value="HYALURONAN MEDIATED MOTILITY RECEPTOR"/>
    <property type="match status" value="1"/>
</dbReference>
<dbReference type="GO" id="GO:0016020">
    <property type="term" value="C:membrane"/>
    <property type="evidence" value="ECO:0007669"/>
    <property type="project" value="TreeGrafter"/>
</dbReference>
<evidence type="ECO:0000256" key="3">
    <source>
        <dbReference type="ARBA" id="ARBA00023212"/>
    </source>
</evidence>
<dbReference type="Pfam" id="PF15908">
    <property type="entry name" value="HMMR_C"/>
    <property type="match status" value="1"/>
</dbReference>
<sequence>MFLSGRSLFCCLCDPQNTSFEQADIPSPSCAPPPGKYDPKFDSKIKGAVIEKSKRFAEVKVEPAPSVCSLDSGSSCSLTNKPTFRTPQLPRKKPITTPKSAIETGKTYTPSIETKTKRKLDDIFKFSTEKNLIEQIDELTRVHSAQLIEKDQELSSLYNEVTKLKNTIVKLENSREIDYNTMKQKYDVEMNNIKTELDEAHNLLERESSHHEELIQELTNKISILDENLKNSNSFNSELECQMSEKQSALDELKNRYAVLEEELQSMREEMARVVEEKETEITNIKENFKKQLEELTMTSEHTIESLSEKMEERYLLLANELEQMKIDDQEDLFRKMELLTSEVKEKVMLFDSQAAEAFDAVKNITENFDEKSKDLIESLNDCAKINCDKLNEVIELSENLEAQKVRNLKQKIEIVNLEEQIETLKEQVEKLKKQCRKYEIVQSEVTKTIQVLSTRLFESESEVENMNETKEELILRKNALEEKINALRSENEDLREKISDLEVNLIKDVMEVERNLISKVENFQKSTCNESSKLKAQLEEKQKSVEGLLLEVETYQNKVWELNEHKLFYEEIITKCKEEIESLSYKFKDVEQRYNRLEELKRVSDDRVNELEKNMNVLREEKAILENECQDKVLEINNLKLEIDQLKDKLMKVENDIAQMEETGFEHEKHIEELAMQLKHYTDCGLKSTNQINSLTNQLKEKQMELDKAQEEFTEKDLKIETLSAELSESKMYIQTMTEHVVALMGELSEKTREVENLMNEIEMKNGTMVQVSEEYEEIKKMYEDEVKKCEEMEKELHDMQSDNEKYVDELISELVLEKERCTDLTQTSEEALSELRVFQQQISLLEGEKEKLALREKEIEELKQKINENEYEKVKLNDIINSCHKQIQILEEKSQTESEELQNKINSLEASENCLNDEIFRLNNLNNAHEISLKEKESQIVDLKEGHAQLMSKLSEIIAEKDDLVEMAKHQWEEMELLTNEISNQQEEIDDLKKLKDDKFEEVRALHQAELQNQIFALQQSLEDTQKAVIQLKAKEEDLVFKLNSAEADLTQAETDKESYEKNLVELNCKITDLESKFVAMEKRKNEYKMYAIEMEQDKQKMKLEIDDLHAENEKLQEEKHEDSMSVTSLSARIADLECRNQDLENIIGPFREQLIQFESERAALLSKSENTEKELKALALEHAKALGHQNHKQKIRHVVHLTETICDLKKEMEKIRAENNKLRATILENQESTLKKSGMVKGRKERENKENTFEATSPLVKHKAERQSSPANPLKQRNIT</sequence>
<dbReference type="OrthoDB" id="419631at2759"/>
<feature type="coiled-coil region" evidence="4">
    <location>
        <begin position="693"/>
        <end position="1184"/>
    </location>
</feature>
<accession>A0A8I6S859</accession>
<dbReference type="RefSeq" id="XP_014254998.1">
    <property type="nucleotide sequence ID" value="XM_014399512.2"/>
</dbReference>
<reference evidence="7" key="1">
    <citation type="submission" date="2022-01" db="UniProtKB">
        <authorList>
            <consortium name="EnsemblMetazoa"/>
        </authorList>
    </citation>
    <scope>IDENTIFICATION</scope>
</reference>
<keyword evidence="2" id="KW-0963">Cytoplasm</keyword>
<dbReference type="EnsemblMetazoa" id="XM_014399512.2">
    <property type="protein sequence ID" value="XP_014254998.1"/>
    <property type="gene ID" value="LOC106669790"/>
</dbReference>
<evidence type="ECO:0000256" key="2">
    <source>
        <dbReference type="ARBA" id="ARBA00022490"/>
    </source>
</evidence>
<feature type="region of interest" description="Disordered" evidence="5">
    <location>
        <begin position="1236"/>
        <end position="1283"/>
    </location>
</feature>
<dbReference type="GO" id="GO:0005540">
    <property type="term" value="F:hyaluronic acid binding"/>
    <property type="evidence" value="ECO:0007669"/>
    <property type="project" value="InterPro"/>
</dbReference>
<dbReference type="Proteomes" id="UP000494040">
    <property type="component" value="Unassembled WGS sequence"/>
</dbReference>
<evidence type="ECO:0000313" key="8">
    <source>
        <dbReference type="Proteomes" id="UP000494040"/>
    </source>
</evidence>
<dbReference type="GeneID" id="106669790"/>
<evidence type="ECO:0000259" key="6">
    <source>
        <dbReference type="Pfam" id="PF15908"/>
    </source>
</evidence>
<organism evidence="7 8">
    <name type="scientific">Cimex lectularius</name>
    <name type="common">Bed bug</name>
    <name type="synonym">Acanthia lectularia</name>
    <dbReference type="NCBI Taxonomy" id="79782"/>
    <lineage>
        <taxon>Eukaryota</taxon>
        <taxon>Metazoa</taxon>
        <taxon>Ecdysozoa</taxon>
        <taxon>Arthropoda</taxon>
        <taxon>Hexapoda</taxon>
        <taxon>Insecta</taxon>
        <taxon>Pterygota</taxon>
        <taxon>Neoptera</taxon>
        <taxon>Paraneoptera</taxon>
        <taxon>Hemiptera</taxon>
        <taxon>Heteroptera</taxon>
        <taxon>Panheteroptera</taxon>
        <taxon>Cimicomorpha</taxon>
        <taxon>Cimicidae</taxon>
        <taxon>Cimex</taxon>
    </lineage>
</organism>
<dbReference type="KEGG" id="clec:106669790"/>
<dbReference type="GO" id="GO:0005819">
    <property type="term" value="C:spindle"/>
    <property type="evidence" value="ECO:0007669"/>
    <property type="project" value="UniProtKB-SubCell"/>
</dbReference>
<feature type="compositionally biased region" description="Polar residues" evidence="5">
    <location>
        <begin position="1270"/>
        <end position="1283"/>
    </location>
</feature>
<feature type="coiled-coil region" evidence="4">
    <location>
        <begin position="401"/>
        <end position="505"/>
    </location>
</feature>
<evidence type="ECO:0000256" key="4">
    <source>
        <dbReference type="SAM" id="Coils"/>
    </source>
</evidence>
<dbReference type="InterPro" id="IPR031794">
    <property type="entry name" value="HMMR_C"/>
</dbReference>
<keyword evidence="4" id="KW-0175">Coiled coil</keyword>
<dbReference type="PANTHER" id="PTHR18956:SF6">
    <property type="entry name" value="HYALURONAN MEDIATED MOTILITY RECEPTOR"/>
    <property type="match status" value="1"/>
</dbReference>
<evidence type="ECO:0000256" key="1">
    <source>
        <dbReference type="ARBA" id="ARBA00004186"/>
    </source>
</evidence>
<dbReference type="InterPro" id="IPR026203">
    <property type="entry name" value="IHABP"/>
</dbReference>
<feature type="compositionally biased region" description="Basic and acidic residues" evidence="5">
    <location>
        <begin position="1245"/>
        <end position="1255"/>
    </location>
</feature>
<proteinExistence type="predicted"/>
<keyword evidence="8" id="KW-1185">Reference proteome</keyword>
<feature type="coiled-coil region" evidence="4">
    <location>
        <begin position="147"/>
        <end position="328"/>
    </location>
</feature>
<evidence type="ECO:0000313" key="7">
    <source>
        <dbReference type="EnsemblMetazoa" id="XP_014254998.1"/>
    </source>
</evidence>
<protein>
    <recommendedName>
        <fullName evidence="6">Hyaluronan-mediated motility receptor C-terminal domain-containing protein</fullName>
    </recommendedName>
</protein>
<evidence type="ECO:0000256" key="5">
    <source>
        <dbReference type="SAM" id="MobiDB-lite"/>
    </source>
</evidence>
<keyword evidence="3" id="KW-0206">Cytoskeleton</keyword>
<dbReference type="Gene3D" id="1.10.287.1490">
    <property type="match status" value="1"/>
</dbReference>
<feature type="coiled-coil region" evidence="4">
    <location>
        <begin position="532"/>
        <end position="664"/>
    </location>
</feature>
<dbReference type="OMA" id="YIHISEE"/>